<comment type="caution">
    <text evidence="1">The sequence shown here is derived from an EMBL/GenBank/DDBJ whole genome shotgun (WGS) entry which is preliminary data.</text>
</comment>
<accession>A0ABW4GNY8</accession>
<name>A0ABW4GNY8_9ACTN</name>
<reference evidence="2" key="1">
    <citation type="journal article" date="2019" name="Int. J. Syst. Evol. Microbiol.">
        <title>The Global Catalogue of Microorganisms (GCM) 10K type strain sequencing project: providing services to taxonomists for standard genome sequencing and annotation.</title>
        <authorList>
            <consortium name="The Broad Institute Genomics Platform"/>
            <consortium name="The Broad Institute Genome Sequencing Center for Infectious Disease"/>
            <person name="Wu L."/>
            <person name="Ma J."/>
        </authorList>
    </citation>
    <scope>NUCLEOTIDE SEQUENCE [LARGE SCALE GENOMIC DNA]</scope>
    <source>
        <strain evidence="2">CGMCC 1.15399</strain>
    </source>
</reference>
<evidence type="ECO:0000313" key="1">
    <source>
        <dbReference type="EMBL" id="MFD1544063.1"/>
    </source>
</evidence>
<proteinExistence type="predicted"/>
<keyword evidence="2" id="KW-1185">Reference proteome</keyword>
<sequence length="98" mass="10198">MDITDDVMPYVTEAIGAYGGAVLAKTHELAAGSNIARGTRILQRIFGRGDAGSRRAIEQMAAHSGDDLALRLAILEAFAADPTLAGEIAAMLPARSTT</sequence>
<protein>
    <submittedName>
        <fullName evidence="1">Uncharacterized protein</fullName>
    </submittedName>
</protein>
<organism evidence="1 2">
    <name type="scientific">Nonomuraea guangzhouensis</name>
    <dbReference type="NCBI Taxonomy" id="1291555"/>
    <lineage>
        <taxon>Bacteria</taxon>
        <taxon>Bacillati</taxon>
        <taxon>Actinomycetota</taxon>
        <taxon>Actinomycetes</taxon>
        <taxon>Streptosporangiales</taxon>
        <taxon>Streptosporangiaceae</taxon>
        <taxon>Nonomuraea</taxon>
    </lineage>
</organism>
<dbReference type="EMBL" id="JBHUCM010000043">
    <property type="protein sequence ID" value="MFD1544063.1"/>
    <property type="molecule type" value="Genomic_DNA"/>
</dbReference>
<dbReference type="Proteomes" id="UP001597097">
    <property type="component" value="Unassembled WGS sequence"/>
</dbReference>
<gene>
    <name evidence="1" type="ORF">ACFSJ0_43965</name>
</gene>
<evidence type="ECO:0000313" key="2">
    <source>
        <dbReference type="Proteomes" id="UP001597097"/>
    </source>
</evidence>
<dbReference type="RefSeq" id="WP_219528406.1">
    <property type="nucleotide sequence ID" value="NZ_JAHKRM010000004.1"/>
</dbReference>